<dbReference type="GO" id="GO:0003964">
    <property type="term" value="F:RNA-directed DNA polymerase activity"/>
    <property type="evidence" value="ECO:0007669"/>
    <property type="project" value="UniProtKB-KW"/>
</dbReference>
<evidence type="ECO:0000256" key="2">
    <source>
        <dbReference type="ARBA" id="ARBA00022695"/>
    </source>
</evidence>
<evidence type="ECO:0000256" key="5">
    <source>
        <dbReference type="ARBA" id="ARBA00022801"/>
    </source>
</evidence>
<dbReference type="InterPro" id="IPR041588">
    <property type="entry name" value="Integrase_H2C2"/>
</dbReference>
<dbReference type="SUPFAM" id="SSF50630">
    <property type="entry name" value="Acid proteases"/>
    <property type="match status" value="1"/>
</dbReference>
<dbReference type="InterPro" id="IPR036397">
    <property type="entry name" value="RNaseH_sf"/>
</dbReference>
<dbReference type="GO" id="GO:0004519">
    <property type="term" value="F:endonuclease activity"/>
    <property type="evidence" value="ECO:0007669"/>
    <property type="project" value="UniProtKB-KW"/>
</dbReference>
<feature type="region of interest" description="Disordered" evidence="7">
    <location>
        <begin position="351"/>
        <end position="393"/>
    </location>
</feature>
<keyword evidence="4" id="KW-0255">Endonuclease</keyword>
<evidence type="ECO:0000259" key="8">
    <source>
        <dbReference type="PROSITE" id="PS50994"/>
    </source>
</evidence>
<evidence type="ECO:0000313" key="9">
    <source>
        <dbReference type="EMBL" id="KAG6488241.1"/>
    </source>
</evidence>
<keyword evidence="3" id="KW-0540">Nuclease</keyword>
<dbReference type="PROSITE" id="PS00141">
    <property type="entry name" value="ASP_PROTEASE"/>
    <property type="match status" value="1"/>
</dbReference>
<reference evidence="9 10" key="1">
    <citation type="submission" date="2020-08" db="EMBL/GenBank/DDBJ databases">
        <title>Plant Genome Project.</title>
        <authorList>
            <person name="Zhang R.-G."/>
        </authorList>
    </citation>
    <scope>NUCLEOTIDE SEQUENCE [LARGE SCALE GENOMIC DNA]</scope>
    <source>
        <tissue evidence="9">Rhizome</tissue>
    </source>
</reference>
<dbReference type="InterPro" id="IPR043502">
    <property type="entry name" value="DNA/RNA_pol_sf"/>
</dbReference>
<dbReference type="GO" id="GO:0004190">
    <property type="term" value="F:aspartic-type endopeptidase activity"/>
    <property type="evidence" value="ECO:0007669"/>
    <property type="project" value="InterPro"/>
</dbReference>
<dbReference type="InterPro" id="IPR012337">
    <property type="entry name" value="RNaseH-like_sf"/>
</dbReference>
<dbReference type="EMBL" id="JACMSC010000015">
    <property type="protein sequence ID" value="KAG6488241.1"/>
    <property type="molecule type" value="Genomic_DNA"/>
</dbReference>
<evidence type="ECO:0000256" key="4">
    <source>
        <dbReference type="ARBA" id="ARBA00022759"/>
    </source>
</evidence>
<keyword evidence="10" id="KW-1185">Reference proteome</keyword>
<dbReference type="PROSITE" id="PS50994">
    <property type="entry name" value="INTEGRASE"/>
    <property type="match status" value="1"/>
</dbReference>
<keyword evidence="1" id="KW-0808">Transferase</keyword>
<dbReference type="SUPFAM" id="SSF53098">
    <property type="entry name" value="Ribonuclease H-like"/>
    <property type="match status" value="1"/>
</dbReference>
<protein>
    <recommendedName>
        <fullName evidence="8">Integrase catalytic domain-containing protein</fullName>
    </recommendedName>
</protein>
<evidence type="ECO:0000313" key="10">
    <source>
        <dbReference type="Proteomes" id="UP000734854"/>
    </source>
</evidence>
<dbReference type="SUPFAM" id="SSF56672">
    <property type="entry name" value="DNA/RNA polymerases"/>
    <property type="match status" value="1"/>
</dbReference>
<name>A0A8J5KPZ0_ZINOF</name>
<dbReference type="GO" id="GO:0015074">
    <property type="term" value="P:DNA integration"/>
    <property type="evidence" value="ECO:0007669"/>
    <property type="project" value="InterPro"/>
</dbReference>
<gene>
    <name evidence="9" type="ORF">ZIOFF_057000</name>
</gene>
<dbReference type="Proteomes" id="UP000734854">
    <property type="component" value="Unassembled WGS sequence"/>
</dbReference>
<feature type="domain" description="Integrase catalytic" evidence="8">
    <location>
        <begin position="829"/>
        <end position="991"/>
    </location>
</feature>
<dbReference type="GO" id="GO:0006508">
    <property type="term" value="P:proteolysis"/>
    <property type="evidence" value="ECO:0007669"/>
    <property type="project" value="InterPro"/>
</dbReference>
<dbReference type="PANTHER" id="PTHR37984">
    <property type="entry name" value="PROTEIN CBG26694"/>
    <property type="match status" value="1"/>
</dbReference>
<keyword evidence="5" id="KW-0378">Hydrolase</keyword>
<dbReference type="Pfam" id="PF13975">
    <property type="entry name" value="gag-asp_proteas"/>
    <property type="match status" value="1"/>
</dbReference>
<accession>A0A8J5KPZ0</accession>
<keyword evidence="2" id="KW-0548">Nucleotidyltransferase</keyword>
<dbReference type="InterPro" id="IPR050951">
    <property type="entry name" value="Retrovirus_Pol_polyprotein"/>
</dbReference>
<feature type="compositionally biased region" description="Basic and acidic residues" evidence="7">
    <location>
        <begin position="358"/>
        <end position="393"/>
    </location>
</feature>
<dbReference type="Pfam" id="PF17921">
    <property type="entry name" value="Integrase_H2C2"/>
    <property type="match status" value="1"/>
</dbReference>
<dbReference type="GO" id="GO:0003676">
    <property type="term" value="F:nucleic acid binding"/>
    <property type="evidence" value="ECO:0007669"/>
    <property type="project" value="InterPro"/>
</dbReference>
<comment type="caution">
    <text evidence="9">The sequence shown here is derived from an EMBL/GenBank/DDBJ whole genome shotgun (WGS) entry which is preliminary data.</text>
</comment>
<dbReference type="InterPro" id="IPR021109">
    <property type="entry name" value="Peptidase_aspartic_dom_sf"/>
</dbReference>
<sequence length="1223" mass="137732">MAGRKDWLVAPWIQHNGMCASHAKQRVDIWQCAGTVQAQVEREVDLMVANRCEEADAQNRSIWPSMARRNREPWHAAGACNAAYRRMQQKGLLRPKPVKQNHGLSTVFAGFDMAPRQQQGGWRFGTCDMAVEPTAMQLLCNSEAESSAELDCRAGVFKENLPVWQLVSEPRFMAGGSHELRERLSSVEALLGAVPNGEDVCDLVARVLTLEASMEHIQESLMEEMAQIRKNNEDRRYEIIVLRRAMASSSEAVPQCPLVRVPEPKSFGGTRSAKELENFLWDMEQYFVAAKVPETEKNMSEEDKLYNFLYGLQPWAQVELRRQNVRDLPSAIAVDALVDLRMSKENLNVSSSSKSNFVRKDKKEDWKKESKKDAKKKDSGNNHGKGKVEHSAVRGKDNLKNQGCFLCNGPHFAKDCPKREKLNALLLGDKGDDYEQEVATLVNPLQLLNTVVAYESLELLTNMSEDIVRAHSQLLHISVMVNRKSANAMVDTGATHTFVSAKLVQEYGLSVSKCPRYIKSKAQAVVGMAYNVPLTVGAWVGKANMMVIPLEDFQLILGMDFLRKTKTVPIPHLDEVMVMQESNPCFIPAVHPYGNGQNKGKNNIISAISLEKGLKRGETTYLAALIDAKPYQNAEYLVGVQDILLKFEDVMPSELPKCLPPRRNVDHKIKLISGAIPPASSPYRMSPLELAELRKQLNELLEAGYVRWQEFLAEYDFAWEHKPGRHNQVADALSRKEVFATFYSISRVESDMLDRIKAVAASDTTYGKLVQQVRDGVIRQYWIEDDLLIYKGGRVFVPAAGGLRKELLKETHDPLWVGHLGVERMLALLGRSYIWPKMENDIEAYVKTCLVDGMSSIMVVVDRFSKYVIFIAAPSACPSDVAAELFYRHVVKFFGLPNDIVSDRGTRFTRRFWTALFNMMGTDLKFSTANHPQTDGQTKRINHVLEEYLRHYVTASQKNWLGLLDSAQFCYNLHKSSATEKSPFEIVLGEQPTTPMEIAKQKSGGKCPAAYRYAREKQELLEEAQDIRGYMGKRCYFVAIREADSSILTEAIDEGVDFFWWGWFVSPLDSMAWLGTRIGSLLIGSSIMGMCARHAKQRVDIWQCAGTVQAQVEREVDLMVANRCAEADAQNRSIWPSMARRNREPWHAAGACNAAYRRMQQKGLLRPKPVKQNHGLSTGVFAGFDMAPRQQRGGWQFGTCDMAVEPTAMQLLVNCQTNPAYAL</sequence>
<evidence type="ECO:0000256" key="1">
    <source>
        <dbReference type="ARBA" id="ARBA00022679"/>
    </source>
</evidence>
<proteinExistence type="predicted"/>
<dbReference type="Gene3D" id="1.10.340.70">
    <property type="match status" value="1"/>
</dbReference>
<dbReference type="PANTHER" id="PTHR37984:SF5">
    <property type="entry name" value="PROTEIN NYNRIN-LIKE"/>
    <property type="match status" value="1"/>
</dbReference>
<dbReference type="Gene3D" id="2.40.70.10">
    <property type="entry name" value="Acid Proteases"/>
    <property type="match status" value="1"/>
</dbReference>
<evidence type="ECO:0000256" key="7">
    <source>
        <dbReference type="SAM" id="MobiDB-lite"/>
    </source>
</evidence>
<evidence type="ECO:0000256" key="6">
    <source>
        <dbReference type="ARBA" id="ARBA00022918"/>
    </source>
</evidence>
<dbReference type="InterPro" id="IPR001969">
    <property type="entry name" value="Aspartic_peptidase_AS"/>
</dbReference>
<evidence type="ECO:0000256" key="3">
    <source>
        <dbReference type="ARBA" id="ARBA00022722"/>
    </source>
</evidence>
<dbReference type="AlphaFoldDB" id="A0A8J5KPZ0"/>
<keyword evidence="6" id="KW-0695">RNA-directed DNA polymerase</keyword>
<organism evidence="9 10">
    <name type="scientific">Zingiber officinale</name>
    <name type="common">Ginger</name>
    <name type="synonym">Amomum zingiber</name>
    <dbReference type="NCBI Taxonomy" id="94328"/>
    <lineage>
        <taxon>Eukaryota</taxon>
        <taxon>Viridiplantae</taxon>
        <taxon>Streptophyta</taxon>
        <taxon>Embryophyta</taxon>
        <taxon>Tracheophyta</taxon>
        <taxon>Spermatophyta</taxon>
        <taxon>Magnoliopsida</taxon>
        <taxon>Liliopsida</taxon>
        <taxon>Zingiberales</taxon>
        <taxon>Zingiberaceae</taxon>
        <taxon>Zingiber</taxon>
    </lineage>
</organism>
<dbReference type="CDD" id="cd00303">
    <property type="entry name" value="retropepsin_like"/>
    <property type="match status" value="1"/>
</dbReference>
<dbReference type="Gene3D" id="3.30.420.10">
    <property type="entry name" value="Ribonuclease H-like superfamily/Ribonuclease H"/>
    <property type="match status" value="1"/>
</dbReference>
<dbReference type="InterPro" id="IPR001584">
    <property type="entry name" value="Integrase_cat-core"/>
</dbReference>
<dbReference type="Gene3D" id="3.10.10.10">
    <property type="entry name" value="HIV Type 1 Reverse Transcriptase, subunit A, domain 1"/>
    <property type="match status" value="1"/>
</dbReference>